<feature type="region of interest" description="Disordered" evidence="1">
    <location>
        <begin position="121"/>
        <end position="154"/>
    </location>
</feature>
<dbReference type="EMBL" id="BRPL01000002">
    <property type="protein sequence ID" value="GLB47381.1"/>
    <property type="molecule type" value="Genomic_DNA"/>
</dbReference>
<keyword evidence="4" id="KW-1185">Reference proteome</keyword>
<evidence type="ECO:0000256" key="2">
    <source>
        <dbReference type="SAM" id="SignalP"/>
    </source>
</evidence>
<evidence type="ECO:0000313" key="3">
    <source>
        <dbReference type="EMBL" id="GLB47381.1"/>
    </source>
</evidence>
<accession>A0A9W6B228</accession>
<feature type="compositionally biased region" description="Basic residues" evidence="1">
    <location>
        <begin position="121"/>
        <end position="152"/>
    </location>
</feature>
<gene>
    <name evidence="3" type="ORF">WR164_13600</name>
</gene>
<dbReference type="Proteomes" id="UP001144204">
    <property type="component" value="Unassembled WGS sequence"/>
</dbReference>
<proteinExistence type="predicted"/>
<evidence type="ECO:0008006" key="5">
    <source>
        <dbReference type="Google" id="ProtNLM"/>
    </source>
</evidence>
<evidence type="ECO:0000313" key="4">
    <source>
        <dbReference type="Proteomes" id="UP001144204"/>
    </source>
</evidence>
<keyword evidence="2" id="KW-0732">Signal</keyword>
<reference evidence="3" key="2">
    <citation type="journal article" date="2023" name="PLoS ONE">
        <title>Philodulcilactobacillus myokoensis gen. nov., sp. nov., a fructophilic, acidophilic, and agar-phobic lactic acid bacterium isolated from fermented vegetable extracts.</title>
        <authorList>
            <person name="Kouya T."/>
            <person name="Ishiyama Y."/>
            <person name="Ohashi S."/>
            <person name="Kumakubo R."/>
            <person name="Yamazaki T."/>
            <person name="Otaki T."/>
        </authorList>
    </citation>
    <scope>NUCLEOTIDE SEQUENCE</scope>
    <source>
        <strain evidence="3">WR16-4</strain>
    </source>
</reference>
<evidence type="ECO:0000256" key="1">
    <source>
        <dbReference type="SAM" id="MobiDB-lite"/>
    </source>
</evidence>
<sequence length="269" mass="30140">MKKRYILTGIAALFAAFGLSANVNAGAKSNVAPGSPSLNVYRVYNNARSISGNASRGVKVYAKLNGKTLGTSRASKKNGHFTIRLNKKVNTNSRVYVYAQRGRINFYNIIDVQARVAKKTAKKSTTTKKIAKKTTSKKTTNKKDKKATKKSSRSNLIKASNIAGQWNSNKSNGYSQRWTFNNTYGLNMDLYKNNRFNKHLVRNATYYLKAVNKDNLYRVTYKGRGQKHYSTFYLRLTSTKHFNISGKKSQNASLLVNGSKAKVASFEKK</sequence>
<dbReference type="RefSeq" id="WP_286136849.1">
    <property type="nucleotide sequence ID" value="NZ_BRPL01000002.1"/>
</dbReference>
<dbReference type="AlphaFoldDB" id="A0A9W6B228"/>
<reference evidence="3" key="1">
    <citation type="submission" date="2022-07" db="EMBL/GenBank/DDBJ databases">
        <authorList>
            <person name="Kouya T."/>
            <person name="Ishiyama Y."/>
        </authorList>
    </citation>
    <scope>NUCLEOTIDE SEQUENCE</scope>
    <source>
        <strain evidence="3">WR16-4</strain>
    </source>
</reference>
<organism evidence="3 4">
    <name type="scientific">Philodulcilactobacillus myokoensis</name>
    <dbReference type="NCBI Taxonomy" id="2929573"/>
    <lineage>
        <taxon>Bacteria</taxon>
        <taxon>Bacillati</taxon>
        <taxon>Bacillota</taxon>
        <taxon>Bacilli</taxon>
        <taxon>Lactobacillales</taxon>
        <taxon>Lactobacillaceae</taxon>
        <taxon>Philodulcilactobacillus</taxon>
    </lineage>
</organism>
<feature type="chain" id="PRO_5040774324" description="Bacterial Ig domain-containing protein" evidence="2">
    <location>
        <begin position="26"/>
        <end position="269"/>
    </location>
</feature>
<protein>
    <recommendedName>
        <fullName evidence="5">Bacterial Ig domain-containing protein</fullName>
    </recommendedName>
</protein>
<feature type="signal peptide" evidence="2">
    <location>
        <begin position="1"/>
        <end position="25"/>
    </location>
</feature>
<comment type="caution">
    <text evidence="3">The sequence shown here is derived from an EMBL/GenBank/DDBJ whole genome shotgun (WGS) entry which is preliminary data.</text>
</comment>
<name>A0A9W6B228_9LACO</name>